<sequence length="339" mass="37471">MTLPSQEYHRTASIDRADWRLTVAPMMDWTDRHCRYFHRLLSPHARLYTEMVTSAALVHGNRTHLLRHSAFEQPVALQLGGSEPAELARAARFGEDAGYVEINLNVGCPSDRVQSGRFGACLMREPALVADCVAAMRAAVKIPVTVKCRIGVDEQDDYAGLQQFTGLMVAAGVQVLIVHARKAWLQGLSPKENREIPPLNYERVYQLKKEFPHLCVVINGGITTVEAVKAHLQQVDGVMLGRAAYHDPYVLARVEHALYGVEPPDRDAVLQRLLPYVEAELAQGTALKHITRHLLGLYQGLPGARGFRRVLSEQAHRSDAGIAVIQAALQQRHAPPAAA</sequence>
<dbReference type="InterPro" id="IPR001269">
    <property type="entry name" value="DUS_fam"/>
</dbReference>
<evidence type="ECO:0000256" key="10">
    <source>
        <dbReference type="PIRNR" id="PIRNR006621"/>
    </source>
</evidence>
<evidence type="ECO:0000256" key="7">
    <source>
        <dbReference type="ARBA" id="ARBA00022884"/>
    </source>
</evidence>
<name>A0ABT1QTN0_9GAMM</name>
<feature type="site" description="Interacts with tRNA" evidence="9">
    <location>
        <position position="194"/>
    </location>
</feature>
<keyword evidence="6 9" id="KW-0521">NADP</keyword>
<keyword evidence="8 9" id="KW-0560">Oxidoreductase</keyword>
<dbReference type="Gene3D" id="3.20.20.70">
    <property type="entry name" value="Aldolase class I"/>
    <property type="match status" value="1"/>
</dbReference>
<feature type="site" description="Interacts with tRNA; defines subfamily-specific binding signature" evidence="9">
    <location>
        <position position="308"/>
    </location>
</feature>
<dbReference type="RefSeq" id="WP_255914857.1">
    <property type="nucleotide sequence ID" value="NZ_JANFQO010000011.1"/>
</dbReference>
<feature type="binding site" evidence="9">
    <location>
        <begin position="219"/>
        <end position="221"/>
    </location>
    <ligand>
        <name>FMN</name>
        <dbReference type="ChEBI" id="CHEBI:58210"/>
    </ligand>
</feature>
<dbReference type="NCBIfam" id="NF008774">
    <property type="entry name" value="PRK11815.1"/>
    <property type="match status" value="1"/>
</dbReference>
<evidence type="ECO:0000313" key="13">
    <source>
        <dbReference type="Proteomes" id="UP001165498"/>
    </source>
</evidence>
<protein>
    <recommendedName>
        <fullName evidence="9">tRNA-dihydrouridine(20/20a) synthase</fullName>
        <ecNumber evidence="9">1.3.1.91</ecNumber>
    </recommendedName>
    <alternativeName>
        <fullName evidence="9">U20-specific dihydrouridine synthase</fullName>
        <shortName evidence="9">U20-specific Dus</shortName>
    </alternativeName>
    <alternativeName>
        <fullName evidence="9">tRNA-dihydrouridine synthase A</fullName>
    </alternativeName>
</protein>
<evidence type="ECO:0000256" key="5">
    <source>
        <dbReference type="ARBA" id="ARBA00022694"/>
    </source>
</evidence>
<dbReference type="InterPro" id="IPR035587">
    <property type="entry name" value="DUS-like_FMN-bd"/>
</dbReference>
<dbReference type="InterPro" id="IPR018517">
    <property type="entry name" value="tRNA_hU_synthase_CS"/>
</dbReference>
<dbReference type="EC" id="1.3.1.91" evidence="9"/>
<comment type="caution">
    <text evidence="12">The sequence shown here is derived from an EMBL/GenBank/DDBJ whole genome shotgun (WGS) entry which is preliminary data.</text>
</comment>
<keyword evidence="13" id="KW-1185">Reference proteome</keyword>
<evidence type="ECO:0000256" key="2">
    <source>
        <dbReference type="ARBA" id="ARBA00022555"/>
    </source>
</evidence>
<evidence type="ECO:0000313" key="12">
    <source>
        <dbReference type="EMBL" id="MCQ4165667.1"/>
    </source>
</evidence>
<dbReference type="Gene3D" id="1.20.120.1460">
    <property type="match status" value="1"/>
</dbReference>
<organism evidence="12 13">
    <name type="scientific">Tahibacter harae</name>
    <dbReference type="NCBI Taxonomy" id="2963937"/>
    <lineage>
        <taxon>Bacteria</taxon>
        <taxon>Pseudomonadati</taxon>
        <taxon>Pseudomonadota</taxon>
        <taxon>Gammaproteobacteria</taxon>
        <taxon>Lysobacterales</taxon>
        <taxon>Rhodanobacteraceae</taxon>
        <taxon>Tahibacter</taxon>
    </lineage>
</organism>
<evidence type="ECO:0000259" key="11">
    <source>
        <dbReference type="Pfam" id="PF01207"/>
    </source>
</evidence>
<evidence type="ECO:0000256" key="3">
    <source>
        <dbReference type="ARBA" id="ARBA00022630"/>
    </source>
</evidence>
<comment type="catalytic activity">
    <reaction evidence="9">
        <text>5,6-dihydrouridine(20) in tRNA + NAD(+) = uridine(20) in tRNA + NADH + H(+)</text>
        <dbReference type="Rhea" id="RHEA:53340"/>
        <dbReference type="Rhea" id="RHEA-COMP:13533"/>
        <dbReference type="Rhea" id="RHEA-COMP:13534"/>
        <dbReference type="ChEBI" id="CHEBI:15378"/>
        <dbReference type="ChEBI" id="CHEBI:57540"/>
        <dbReference type="ChEBI" id="CHEBI:57945"/>
        <dbReference type="ChEBI" id="CHEBI:65315"/>
        <dbReference type="ChEBI" id="CHEBI:74443"/>
        <dbReference type="EC" id="1.3.1.91"/>
    </reaction>
</comment>
<proteinExistence type="inferred from homology"/>
<feature type="binding site" evidence="9">
    <location>
        <begin position="241"/>
        <end position="242"/>
    </location>
    <ligand>
        <name>FMN</name>
        <dbReference type="ChEBI" id="CHEBI:58210"/>
    </ligand>
</feature>
<dbReference type="EMBL" id="JANFQO010000011">
    <property type="protein sequence ID" value="MCQ4165667.1"/>
    <property type="molecule type" value="Genomic_DNA"/>
</dbReference>
<dbReference type="PANTHER" id="PTHR42907:SF1">
    <property type="entry name" value="FMN-LINKED OXIDOREDUCTASES SUPERFAMILY PROTEIN"/>
    <property type="match status" value="1"/>
</dbReference>
<accession>A0ABT1QTN0</accession>
<dbReference type="PANTHER" id="PTHR42907">
    <property type="entry name" value="FMN-LINKED OXIDOREDUCTASES SUPERFAMILY PROTEIN"/>
    <property type="match status" value="1"/>
</dbReference>
<dbReference type="PIRSF" id="PIRSF006621">
    <property type="entry name" value="Dus"/>
    <property type="match status" value="1"/>
</dbReference>
<feature type="site" description="Interacts with tRNA; defines subfamily-specific binding signature" evidence="9">
    <location>
        <position position="191"/>
    </location>
</feature>
<dbReference type="InterPro" id="IPR004653">
    <property type="entry name" value="DusA"/>
</dbReference>
<evidence type="ECO:0000256" key="4">
    <source>
        <dbReference type="ARBA" id="ARBA00022643"/>
    </source>
</evidence>
<dbReference type="Proteomes" id="UP001165498">
    <property type="component" value="Unassembled WGS sequence"/>
</dbReference>
<feature type="active site" description="Proton donor" evidence="9">
    <location>
        <position position="108"/>
    </location>
</feature>
<comment type="cofactor">
    <cofactor evidence="1 9 10">
        <name>FMN</name>
        <dbReference type="ChEBI" id="CHEBI:58210"/>
    </cofactor>
</comment>
<dbReference type="InterPro" id="IPR013785">
    <property type="entry name" value="Aldolase_TIM"/>
</dbReference>
<comment type="similarity">
    <text evidence="9">Belongs to the Dus family. DusA subfamily.</text>
</comment>
<dbReference type="GO" id="GO:0102264">
    <property type="term" value="F:tRNA-dihydrouridine20 synthase activity"/>
    <property type="evidence" value="ECO:0007669"/>
    <property type="project" value="UniProtKB-EC"/>
</dbReference>
<dbReference type="Pfam" id="PF01207">
    <property type="entry name" value="Dus"/>
    <property type="match status" value="1"/>
</dbReference>
<keyword evidence="5 9" id="KW-0819">tRNA processing</keyword>
<reference evidence="12" key="1">
    <citation type="submission" date="2022-07" db="EMBL/GenBank/DDBJ databases">
        <title>Tahibacter sp., a new gammaproteobacterium isolated from the silt sample collected at pig farm.</title>
        <authorList>
            <person name="Chen H."/>
        </authorList>
    </citation>
    <scope>NUCLEOTIDE SEQUENCE</scope>
    <source>
        <strain evidence="12">P2K</strain>
    </source>
</reference>
<dbReference type="CDD" id="cd02801">
    <property type="entry name" value="DUS_like_FMN"/>
    <property type="match status" value="1"/>
</dbReference>
<dbReference type="NCBIfam" id="TIGR00742">
    <property type="entry name" value="yjbN"/>
    <property type="match status" value="1"/>
</dbReference>
<evidence type="ECO:0000256" key="6">
    <source>
        <dbReference type="ARBA" id="ARBA00022857"/>
    </source>
</evidence>
<keyword evidence="7 9" id="KW-0694">RNA-binding</keyword>
<feature type="binding site" evidence="9">
    <location>
        <position position="78"/>
    </location>
    <ligand>
        <name>FMN</name>
        <dbReference type="ChEBI" id="CHEBI:58210"/>
    </ligand>
</feature>
<feature type="domain" description="DUS-like FMN-binding" evidence="11">
    <location>
        <begin position="23"/>
        <end position="330"/>
    </location>
</feature>
<comment type="catalytic activity">
    <reaction evidence="9">
        <text>5,6-dihydrouridine(20a) in tRNA + NADP(+) = uridine(20a) in tRNA + NADPH + H(+)</text>
        <dbReference type="Rhea" id="RHEA:53344"/>
        <dbReference type="Rhea" id="RHEA-COMP:13535"/>
        <dbReference type="Rhea" id="RHEA-COMP:13536"/>
        <dbReference type="ChEBI" id="CHEBI:15378"/>
        <dbReference type="ChEBI" id="CHEBI:57783"/>
        <dbReference type="ChEBI" id="CHEBI:58349"/>
        <dbReference type="ChEBI" id="CHEBI:65315"/>
        <dbReference type="ChEBI" id="CHEBI:74443"/>
    </reaction>
</comment>
<feature type="binding site" evidence="9">
    <location>
        <begin position="25"/>
        <end position="27"/>
    </location>
    <ligand>
        <name>FMN</name>
        <dbReference type="ChEBI" id="CHEBI:58210"/>
    </ligand>
</feature>
<keyword evidence="4 9" id="KW-0288">FMN</keyword>
<comment type="similarity">
    <text evidence="10">Belongs to the dus family.</text>
</comment>
<feature type="binding site" evidence="9">
    <location>
        <position position="179"/>
    </location>
    <ligand>
        <name>FMN</name>
        <dbReference type="ChEBI" id="CHEBI:58210"/>
    </ligand>
</feature>
<dbReference type="SUPFAM" id="SSF51395">
    <property type="entry name" value="FMN-linked oxidoreductases"/>
    <property type="match status" value="1"/>
</dbReference>
<keyword evidence="3 9" id="KW-0285">Flavoprotein</keyword>
<evidence type="ECO:0000256" key="9">
    <source>
        <dbReference type="HAMAP-Rule" id="MF_02041"/>
    </source>
</evidence>
<evidence type="ECO:0000256" key="8">
    <source>
        <dbReference type="ARBA" id="ARBA00023002"/>
    </source>
</evidence>
<evidence type="ECO:0000256" key="1">
    <source>
        <dbReference type="ARBA" id="ARBA00001917"/>
    </source>
</evidence>
<feature type="site" description="Interacts with tRNA" evidence="9">
    <location>
        <position position="105"/>
    </location>
</feature>
<comment type="catalytic activity">
    <reaction evidence="9">
        <text>5,6-dihydrouridine(20) in tRNA + NADP(+) = uridine(20) in tRNA + NADPH + H(+)</text>
        <dbReference type="Rhea" id="RHEA:53336"/>
        <dbReference type="Rhea" id="RHEA-COMP:13533"/>
        <dbReference type="Rhea" id="RHEA-COMP:13534"/>
        <dbReference type="ChEBI" id="CHEBI:15378"/>
        <dbReference type="ChEBI" id="CHEBI:57783"/>
        <dbReference type="ChEBI" id="CHEBI:58349"/>
        <dbReference type="ChEBI" id="CHEBI:65315"/>
        <dbReference type="ChEBI" id="CHEBI:74443"/>
        <dbReference type="EC" id="1.3.1.91"/>
    </reaction>
</comment>
<dbReference type="PROSITE" id="PS01136">
    <property type="entry name" value="UPF0034"/>
    <property type="match status" value="1"/>
</dbReference>
<gene>
    <name evidence="9 12" type="primary">dusA</name>
    <name evidence="12" type="ORF">NM961_13185</name>
</gene>
<keyword evidence="2 9" id="KW-0820">tRNA-binding</keyword>
<comment type="function">
    <text evidence="9">Catalyzes the synthesis of 5,6-dihydrouridine (D), a modified base found in the D-loop of most tRNAs, via the reduction of the C5-C6 double bond in target uridines. Specifically modifies U20 and U20a in tRNAs.</text>
</comment>
<comment type="catalytic activity">
    <reaction evidence="9">
        <text>5,6-dihydrouridine(20a) in tRNA + NAD(+) = uridine(20a) in tRNA + NADH + H(+)</text>
        <dbReference type="Rhea" id="RHEA:53348"/>
        <dbReference type="Rhea" id="RHEA-COMP:13535"/>
        <dbReference type="Rhea" id="RHEA-COMP:13536"/>
        <dbReference type="ChEBI" id="CHEBI:15378"/>
        <dbReference type="ChEBI" id="CHEBI:57540"/>
        <dbReference type="ChEBI" id="CHEBI:57945"/>
        <dbReference type="ChEBI" id="CHEBI:65315"/>
        <dbReference type="ChEBI" id="CHEBI:74443"/>
    </reaction>
</comment>
<dbReference type="HAMAP" id="MF_02041">
    <property type="entry name" value="DusA_subfam"/>
    <property type="match status" value="1"/>
</dbReference>
<feature type="site" description="Interacts with tRNA; defines subfamily-specific binding signature" evidence="9">
    <location>
        <position position="305"/>
    </location>
</feature>
<feature type="binding site" evidence="9">
    <location>
        <position position="147"/>
    </location>
    <ligand>
        <name>FMN</name>
        <dbReference type="ChEBI" id="CHEBI:58210"/>
    </ligand>
</feature>